<organism evidence="2 3">
    <name type="scientific">Potamilus streckersoni</name>
    <dbReference type="NCBI Taxonomy" id="2493646"/>
    <lineage>
        <taxon>Eukaryota</taxon>
        <taxon>Metazoa</taxon>
        <taxon>Spiralia</taxon>
        <taxon>Lophotrochozoa</taxon>
        <taxon>Mollusca</taxon>
        <taxon>Bivalvia</taxon>
        <taxon>Autobranchia</taxon>
        <taxon>Heteroconchia</taxon>
        <taxon>Palaeoheterodonta</taxon>
        <taxon>Unionida</taxon>
        <taxon>Unionoidea</taxon>
        <taxon>Unionidae</taxon>
        <taxon>Ambleminae</taxon>
        <taxon>Lampsilini</taxon>
        <taxon>Potamilus</taxon>
    </lineage>
</organism>
<evidence type="ECO:0000259" key="1">
    <source>
        <dbReference type="Pfam" id="PF10124"/>
    </source>
</evidence>
<sequence>MAIIKDTQLDAIRTAIRSKFNTGLSAERDDAAIVSTEIYEPDYTLTYAWLDGFPKLKTWASGSVPLADIKERSYKTQAIRYGSGVEISLTDIELDRIGHYGTMAEERGREVVKHKNRLVFGHLKSGETKSCFDGQYFFDTDHPVYPTEDGTGSAYTDVSKISNHMGGTGTAWYLLSTNRTYKPIIYHTAIKPELRDAMHDDDAAIRNDSHLMTIKTVVGTGFGFWQTAVVSRQDLTKTNFEAAMERMMGFVGNGGDPLGIMPDMMVVPPSLRSKALDIVKATQMSNGASNTNYVYRYMKPTLTELLRAASPEEIIGELTPDGTVPVSAEELLTYLSQDTPPANAKCAALKQRLTEILDVSYSLILRMLTFTPAPDDAAIKAPVTDVAVYRCYVRSATETVKARYENALKTVQHFNTVRTPNSCRKFSRGGNCRDYRNTIAAILMGIILPDYDQILTMFTDSNIRIAVSLTGIYEPAYFPAFFLIPVKETPADDGFSAEVRFSVDTVVSEAAGGQNTLAAMQNARAAMMSAVKATPNFRNIDHVSCEPVSSADRRYARPGYVQGFMVQRAGRRYPDFDVVYKEIQNPKRLPDRWRRYKYRMVVNT</sequence>
<evidence type="ECO:0000313" key="2">
    <source>
        <dbReference type="EMBL" id="KAK3606832.1"/>
    </source>
</evidence>
<accession>A0AAE0TAK4</accession>
<evidence type="ECO:0000313" key="3">
    <source>
        <dbReference type="Proteomes" id="UP001195483"/>
    </source>
</evidence>
<reference evidence="2" key="3">
    <citation type="submission" date="2023-05" db="EMBL/GenBank/DDBJ databases">
        <authorList>
            <person name="Smith C.H."/>
        </authorList>
    </citation>
    <scope>NUCLEOTIDE SEQUENCE</scope>
    <source>
        <strain evidence="2">CHS0354</strain>
        <tissue evidence="2">Mantle</tissue>
    </source>
</reference>
<protein>
    <recommendedName>
        <fullName evidence="1">Bacteriophage Mu GpT domain-containing protein</fullName>
    </recommendedName>
</protein>
<keyword evidence="3" id="KW-1185">Reference proteome</keyword>
<reference evidence="2" key="1">
    <citation type="journal article" date="2021" name="Genome Biol. Evol.">
        <title>A High-Quality Reference Genome for a Parasitic Bivalve with Doubly Uniparental Inheritance (Bivalvia: Unionida).</title>
        <authorList>
            <person name="Smith C.H."/>
        </authorList>
    </citation>
    <scope>NUCLEOTIDE SEQUENCE</scope>
    <source>
        <strain evidence="2">CHS0354</strain>
    </source>
</reference>
<name>A0AAE0TAK4_9BIVA</name>
<dbReference type="AlphaFoldDB" id="A0AAE0TAK4"/>
<feature type="domain" description="Bacteriophage Mu GpT" evidence="1">
    <location>
        <begin position="9"/>
        <end position="293"/>
    </location>
</feature>
<dbReference type="Proteomes" id="UP001195483">
    <property type="component" value="Unassembled WGS sequence"/>
</dbReference>
<proteinExistence type="predicted"/>
<dbReference type="Pfam" id="PF10124">
    <property type="entry name" value="Mu-like_gpT"/>
    <property type="match status" value="1"/>
</dbReference>
<reference evidence="2" key="2">
    <citation type="journal article" date="2021" name="Genome Biol. Evol.">
        <title>Developing a high-quality reference genome for a parasitic bivalve with doubly uniparental inheritance (Bivalvia: Unionida).</title>
        <authorList>
            <person name="Smith C.H."/>
        </authorList>
    </citation>
    <scope>NUCLEOTIDE SEQUENCE</scope>
    <source>
        <strain evidence="2">CHS0354</strain>
        <tissue evidence="2">Mantle</tissue>
    </source>
</reference>
<dbReference type="InterPro" id="IPR018774">
    <property type="entry name" value="Phage_Mu_GpT"/>
</dbReference>
<gene>
    <name evidence="2" type="ORF">CHS0354_018426</name>
</gene>
<comment type="caution">
    <text evidence="2">The sequence shown here is derived from an EMBL/GenBank/DDBJ whole genome shotgun (WGS) entry which is preliminary data.</text>
</comment>
<dbReference type="EMBL" id="JAEAOA010001141">
    <property type="protein sequence ID" value="KAK3606832.1"/>
    <property type="molecule type" value="Genomic_DNA"/>
</dbReference>